<dbReference type="AlphaFoldDB" id="W4HKR7"/>
<feature type="compositionally biased region" description="Low complexity" evidence="1">
    <location>
        <begin position="489"/>
        <end position="499"/>
    </location>
</feature>
<feature type="compositionally biased region" description="Low complexity" evidence="1">
    <location>
        <begin position="545"/>
        <end position="557"/>
    </location>
</feature>
<feature type="compositionally biased region" description="Basic and acidic residues" evidence="1">
    <location>
        <begin position="408"/>
        <end position="418"/>
    </location>
</feature>
<accession>W4HKR7</accession>
<reference evidence="3 4" key="1">
    <citation type="journal article" date="2014" name="Antonie Van Leeuwenhoek">
        <title>Roseivivax atlanticus sp. nov., isolated from surface seawater of the Atlantic Ocean.</title>
        <authorList>
            <person name="Li G."/>
            <person name="Lai Q."/>
            <person name="Liu X."/>
            <person name="Sun F."/>
            <person name="Shao Z."/>
        </authorList>
    </citation>
    <scope>NUCLEOTIDE SEQUENCE [LARGE SCALE GENOMIC DNA]</scope>
    <source>
        <strain evidence="3 4">22II-s10s</strain>
    </source>
</reference>
<feature type="compositionally biased region" description="Low complexity" evidence="1">
    <location>
        <begin position="455"/>
        <end position="465"/>
    </location>
</feature>
<comment type="caution">
    <text evidence="3">The sequence shown here is derived from an EMBL/GenBank/DDBJ whole genome shotgun (WGS) entry which is preliminary data.</text>
</comment>
<dbReference type="EMBL" id="AQQW01000006">
    <property type="protein sequence ID" value="ETW12575.1"/>
    <property type="molecule type" value="Genomic_DNA"/>
</dbReference>
<keyword evidence="2" id="KW-0472">Membrane</keyword>
<sequence length="1042" mass="106399">MTPDFALNLSFEGIALLQRGPNGWTQIGEAQLDGDLDADMTRLRAAAEALSPDGTVVKLVIPAEQIKFLDRPDPGEANARATEAHAAVDGATPYAMNELVYDFTIKKDRLFIAVVARETLEEAEAFALAHGFRPACAVALPKPRKFKGEPFFGALPSWTGPQPERDARPIRLVSADEANAAATAAAAPAATASPHGSGAAPAQDAPAPEPSTPPKAEPAHEPAAAPAPAETAPSSPEIPRPTAEAEAKQAATKPVASETQEPAARDLGTTEDAASLPLFAVERTTATESAAPAVTRSETAPRTPEVKPATSEPASAAAKEPQKAAPAVAAPSETAREAKTGSAKPSAETPSTPNRQPAPPAVGATSASGTSTAAAAQRPEARETTPDSAPTGSKLEPGTATSTAPGDPKPDSSQKVHAEPAAPDTGSDSAAFTSSPAETSPTDAGTTATSAETKAAPADAGTGPASPAPPVAPATPTFSSVRAAREAEAPAGAPRVGPAQEGGTLNRPIPARPNPDEVQARLRSLAASRPDDRAPESPATPPKPAAATGAPAPDLAASLDRPAASEAPATDTQGTEPNRIASLRPGRNKVAKTKVPRDEAQSMTVFGARSDAQNVGGKPRFLGLMLTAALLIFLAGVAAWASVFLDDGIARLFRTAESSAVATATGPAVEEPVAENTDAAADTQVAALDTETDASEGPAAFSEPTITPEQLDANAAEANYAATGIWARAPEAPLPLEPGPQGTEDVYLLSLDNTVSGSDAIALPSLDTARADATLPAPMSPAPADTVFDLDARGLVNATPEGAINPDRIRIFAGLPPAVPPNRTEALPDGAAAVPTTIEEVETLRRLGSTRPNDRPVTLIEDTERAAFNGVSRTELASLRPLVRPESAQVAAEEAAAAEEGSDENGIAEATAQAIAASRKPITRPRNFASIVEDTRAAQAEAAPQQVAAAAQVAPQTVSPSAPSNRSVSQQATVRNALNLRGVNLIGVYGQPSSRRALVRLSNGRYQKVKVGDRIDGGRVAAIGESELRYVKGGRNVTLEMP</sequence>
<organism evidence="3 4">
    <name type="scientific">Roseivivax marinus</name>
    <dbReference type="NCBI Taxonomy" id="1379903"/>
    <lineage>
        <taxon>Bacteria</taxon>
        <taxon>Pseudomonadati</taxon>
        <taxon>Pseudomonadota</taxon>
        <taxon>Alphaproteobacteria</taxon>
        <taxon>Rhodobacterales</taxon>
        <taxon>Roseobacteraceae</taxon>
        <taxon>Roseivivax</taxon>
    </lineage>
</organism>
<feature type="compositionally biased region" description="Pro residues" evidence="1">
    <location>
        <begin position="207"/>
        <end position="216"/>
    </location>
</feature>
<feature type="region of interest" description="Disordered" evidence="1">
    <location>
        <begin position="184"/>
        <end position="598"/>
    </location>
</feature>
<proteinExistence type="predicted"/>
<keyword evidence="2" id="KW-0812">Transmembrane</keyword>
<protein>
    <recommendedName>
        <fullName evidence="5">Type IV pilus biogenesis</fullName>
    </recommendedName>
</protein>
<evidence type="ECO:0000256" key="2">
    <source>
        <dbReference type="SAM" id="Phobius"/>
    </source>
</evidence>
<gene>
    <name evidence="3" type="ORF">ATO8_11174</name>
</gene>
<feature type="compositionally biased region" description="Low complexity" evidence="1">
    <location>
        <begin position="363"/>
        <end position="376"/>
    </location>
</feature>
<feature type="compositionally biased region" description="Low complexity" evidence="1">
    <location>
        <begin position="221"/>
        <end position="254"/>
    </location>
</feature>
<feature type="transmembrane region" description="Helical" evidence="2">
    <location>
        <begin position="621"/>
        <end position="645"/>
    </location>
</feature>
<name>W4HKR7_9RHOB</name>
<dbReference type="Proteomes" id="UP000019063">
    <property type="component" value="Unassembled WGS sequence"/>
</dbReference>
<keyword evidence="2" id="KW-1133">Transmembrane helix</keyword>
<evidence type="ECO:0000313" key="3">
    <source>
        <dbReference type="EMBL" id="ETW12575.1"/>
    </source>
</evidence>
<feature type="compositionally biased region" description="Polar residues" evidence="1">
    <location>
        <begin position="426"/>
        <end position="452"/>
    </location>
</feature>
<dbReference type="RefSeq" id="WP_051487708.1">
    <property type="nucleotide sequence ID" value="NZ_AQQW01000006.1"/>
</dbReference>
<evidence type="ECO:0000256" key="1">
    <source>
        <dbReference type="SAM" id="MobiDB-lite"/>
    </source>
</evidence>
<keyword evidence="4" id="KW-1185">Reference proteome</keyword>
<feature type="compositionally biased region" description="Low complexity" evidence="1">
    <location>
        <begin position="307"/>
        <end position="333"/>
    </location>
</feature>
<dbReference type="eggNOG" id="ENOG502Z7MY">
    <property type="taxonomic scope" value="Bacteria"/>
</dbReference>
<evidence type="ECO:0008006" key="5">
    <source>
        <dbReference type="Google" id="ProtNLM"/>
    </source>
</evidence>
<dbReference type="STRING" id="1379903.ATO8_11174"/>
<evidence type="ECO:0000313" key="4">
    <source>
        <dbReference type="Proteomes" id="UP000019063"/>
    </source>
</evidence>
<dbReference type="PATRIC" id="fig|1317118.6.peg.2302"/>
<feature type="compositionally biased region" description="Low complexity" evidence="1">
    <location>
        <begin position="184"/>
        <end position="206"/>
    </location>
</feature>